<reference evidence="1 2" key="1">
    <citation type="journal article" date="2024" name="BMC Genomics">
        <title>De novo assembly and annotation of Popillia japonica's genome with initial clues to its potential as an invasive pest.</title>
        <authorList>
            <person name="Cucini C."/>
            <person name="Boschi S."/>
            <person name="Funari R."/>
            <person name="Cardaioli E."/>
            <person name="Iannotti N."/>
            <person name="Marturano G."/>
            <person name="Paoli F."/>
            <person name="Bruttini M."/>
            <person name="Carapelli A."/>
            <person name="Frati F."/>
            <person name="Nardi F."/>
        </authorList>
    </citation>
    <scope>NUCLEOTIDE SEQUENCE [LARGE SCALE GENOMIC DNA]</scope>
    <source>
        <strain evidence="1">DMR45628</strain>
    </source>
</reference>
<sequence length="175" mass="19839">MMTYKHKTERGTTSKKLFQGAADAIINDGCKLKTVAHELEICHTTLQRFMKKIKEEQTSTVGYRPRLIFNAEQEEILASYILTCASIYFGLLLEEVTKLAYECAVRFDVQRIPASWHKNGMVGKDWFTSFTKRNLSLSIRTSQATTASRATSFKGCHTLPTFESDCLKRLSDPGI</sequence>
<dbReference type="EMBL" id="JASPKY010000053">
    <property type="protein sequence ID" value="KAK9745002.1"/>
    <property type="molecule type" value="Genomic_DNA"/>
</dbReference>
<evidence type="ECO:0000313" key="2">
    <source>
        <dbReference type="Proteomes" id="UP001458880"/>
    </source>
</evidence>
<proteinExistence type="predicted"/>
<protein>
    <recommendedName>
        <fullName evidence="3">HTH psq-type domain-containing protein</fullName>
    </recommendedName>
</protein>
<dbReference type="AlphaFoldDB" id="A0AAW1MFG7"/>
<accession>A0AAW1MFG7</accession>
<evidence type="ECO:0000313" key="1">
    <source>
        <dbReference type="EMBL" id="KAK9745002.1"/>
    </source>
</evidence>
<name>A0AAW1MFG7_POPJA</name>
<evidence type="ECO:0008006" key="3">
    <source>
        <dbReference type="Google" id="ProtNLM"/>
    </source>
</evidence>
<keyword evidence="2" id="KW-1185">Reference proteome</keyword>
<comment type="caution">
    <text evidence="1">The sequence shown here is derived from an EMBL/GenBank/DDBJ whole genome shotgun (WGS) entry which is preliminary data.</text>
</comment>
<dbReference type="Proteomes" id="UP001458880">
    <property type="component" value="Unassembled WGS sequence"/>
</dbReference>
<organism evidence="1 2">
    <name type="scientific">Popillia japonica</name>
    <name type="common">Japanese beetle</name>
    <dbReference type="NCBI Taxonomy" id="7064"/>
    <lineage>
        <taxon>Eukaryota</taxon>
        <taxon>Metazoa</taxon>
        <taxon>Ecdysozoa</taxon>
        <taxon>Arthropoda</taxon>
        <taxon>Hexapoda</taxon>
        <taxon>Insecta</taxon>
        <taxon>Pterygota</taxon>
        <taxon>Neoptera</taxon>
        <taxon>Endopterygota</taxon>
        <taxon>Coleoptera</taxon>
        <taxon>Polyphaga</taxon>
        <taxon>Scarabaeiformia</taxon>
        <taxon>Scarabaeidae</taxon>
        <taxon>Rutelinae</taxon>
        <taxon>Popillia</taxon>
    </lineage>
</organism>
<gene>
    <name evidence="1" type="ORF">QE152_g7319</name>
</gene>